<dbReference type="InterPro" id="IPR007701">
    <property type="entry name" value="Interferon-rel_develop_reg_N"/>
</dbReference>
<dbReference type="EMBL" id="RCMI01000135">
    <property type="protein sequence ID" value="KAG2931237.1"/>
    <property type="molecule type" value="Genomic_DNA"/>
</dbReference>
<dbReference type="PANTHER" id="PTHR12354:SF1">
    <property type="entry name" value="INTERFERON-RELATED DEVELOPMENTAL REGULATOR 1"/>
    <property type="match status" value="1"/>
</dbReference>
<accession>A0A8T0ZEL2</accession>
<feature type="compositionally biased region" description="Basic residues" evidence="2">
    <location>
        <begin position="1"/>
        <end position="11"/>
    </location>
</feature>
<comment type="similarity">
    <text evidence="1">Belongs to the IFRD family.</text>
</comment>
<dbReference type="Proteomes" id="UP000735874">
    <property type="component" value="Unassembled WGS sequence"/>
</dbReference>
<dbReference type="Proteomes" id="UP000760860">
    <property type="component" value="Unassembled WGS sequence"/>
</dbReference>
<evidence type="ECO:0000256" key="2">
    <source>
        <dbReference type="SAM" id="MobiDB-lite"/>
    </source>
</evidence>
<dbReference type="PANTHER" id="PTHR12354">
    <property type="entry name" value="INTERFERON-RELATED DEVELOPMENTAL REGULATOR"/>
    <property type="match status" value="1"/>
</dbReference>
<evidence type="ECO:0000313" key="5">
    <source>
        <dbReference type="EMBL" id="KAG2931237.1"/>
    </source>
</evidence>
<dbReference type="EMBL" id="RCMK01000053">
    <property type="protein sequence ID" value="KAG2951398.1"/>
    <property type="molecule type" value="Genomic_DNA"/>
</dbReference>
<feature type="region of interest" description="Disordered" evidence="2">
    <location>
        <begin position="369"/>
        <end position="402"/>
    </location>
</feature>
<feature type="domain" description="Interferon-related developmental regulator N-terminal" evidence="3">
    <location>
        <begin position="35"/>
        <end position="298"/>
    </location>
</feature>
<dbReference type="Proteomes" id="UP000774804">
    <property type="component" value="Unassembled WGS sequence"/>
</dbReference>
<dbReference type="InterPro" id="IPR011989">
    <property type="entry name" value="ARM-like"/>
</dbReference>
<name>A0A8T0ZEL2_9STRA</name>
<dbReference type="EMBL" id="RCML01000142">
    <property type="protein sequence ID" value="KAG2988970.1"/>
    <property type="molecule type" value="Genomic_DNA"/>
</dbReference>
<dbReference type="EMBL" id="RCMG01000159">
    <property type="protein sequence ID" value="KAG2861260.1"/>
    <property type="molecule type" value="Genomic_DNA"/>
</dbReference>
<comment type="caution">
    <text evidence="4">The sequence shown here is derived from an EMBL/GenBank/DDBJ whole genome shotgun (WGS) entry which is preliminary data.</text>
</comment>
<organism evidence="4 9">
    <name type="scientific">Phytophthora cactorum</name>
    <dbReference type="NCBI Taxonomy" id="29920"/>
    <lineage>
        <taxon>Eukaryota</taxon>
        <taxon>Sar</taxon>
        <taxon>Stramenopiles</taxon>
        <taxon>Oomycota</taxon>
        <taxon>Peronosporomycetes</taxon>
        <taxon>Peronosporales</taxon>
        <taxon>Peronosporaceae</taxon>
        <taxon>Phytophthora</taxon>
    </lineage>
</organism>
<feature type="region of interest" description="Disordered" evidence="2">
    <location>
        <begin position="1"/>
        <end position="22"/>
    </location>
</feature>
<dbReference type="Proteomes" id="UP000736787">
    <property type="component" value="Unassembled WGS sequence"/>
</dbReference>
<evidence type="ECO:0000313" key="4">
    <source>
        <dbReference type="EMBL" id="KAG2861260.1"/>
    </source>
</evidence>
<evidence type="ECO:0000259" key="3">
    <source>
        <dbReference type="Pfam" id="PF05004"/>
    </source>
</evidence>
<dbReference type="Gene3D" id="1.25.10.10">
    <property type="entry name" value="Leucine-rich Repeat Variant"/>
    <property type="match status" value="1"/>
</dbReference>
<evidence type="ECO:0000313" key="8">
    <source>
        <dbReference type="EMBL" id="KAG3224140.1"/>
    </source>
</evidence>
<dbReference type="SUPFAM" id="SSF48371">
    <property type="entry name" value="ARM repeat"/>
    <property type="match status" value="1"/>
</dbReference>
<dbReference type="InterPro" id="IPR016024">
    <property type="entry name" value="ARM-type_fold"/>
</dbReference>
<sequence>MGKKRGGGRRMRHEEDDDDEAVSVVSVETRGTFVSDDGEFYEGYAKNEDAEQEIDEAIEELTEKRTTTRIAALEKLTAYLLQYLAPEDVSESSFMDNVLGCLRKPSEGEAVLGSRILAIMAIIFGEDEERFFQRSKNVLKPLVKTARNAKIKVSTIRALGLICFVCSVEEENTEELLELFETFFNPKIIGDISKAALDSWGLVASSLSDEMLASDQLLERLVPKFLALLDHKDVEVRSAAGENVAFLYESAQNCGVPLPYSEEILDRFLEMSKDSSKKNSKKDRKTQRIVFRDIHSTLASGETPHVSFSVKSEVLEISSWKSVKQFEAMKECLQTGLQEHIKYNNILRAMLDLPETLEDCKVDRSDVFNKKSASRKQRSNELKGDRKRKQHMQDSFYDDGFY</sequence>
<reference evidence="4" key="1">
    <citation type="submission" date="2018-10" db="EMBL/GenBank/DDBJ databases">
        <title>Effector identification in a new, highly contiguous assembly of the strawberry crown rot pathogen Phytophthora cactorum.</title>
        <authorList>
            <person name="Armitage A.D."/>
            <person name="Nellist C.F."/>
            <person name="Bates H."/>
            <person name="Vickerstaff R.J."/>
            <person name="Harrison R.J."/>
        </authorList>
    </citation>
    <scope>NUCLEOTIDE SEQUENCE</scope>
    <source>
        <strain evidence="4">15-7</strain>
        <strain evidence="5">4032</strain>
        <strain evidence="6">4040</strain>
        <strain evidence="7">P415</strain>
        <strain evidence="8">P421</strain>
    </source>
</reference>
<dbReference type="Proteomes" id="UP000697107">
    <property type="component" value="Unassembled WGS sequence"/>
</dbReference>
<evidence type="ECO:0000313" key="9">
    <source>
        <dbReference type="Proteomes" id="UP000735874"/>
    </source>
</evidence>
<dbReference type="InterPro" id="IPR039777">
    <property type="entry name" value="IFRD"/>
</dbReference>
<evidence type="ECO:0000313" key="6">
    <source>
        <dbReference type="EMBL" id="KAG2951398.1"/>
    </source>
</evidence>
<dbReference type="VEuPathDB" id="FungiDB:PC110_g18417"/>
<evidence type="ECO:0000313" key="7">
    <source>
        <dbReference type="EMBL" id="KAG2988970.1"/>
    </source>
</evidence>
<protein>
    <recommendedName>
        <fullName evidence="3">Interferon-related developmental regulator N-terminal domain-containing protein</fullName>
    </recommendedName>
</protein>
<proteinExistence type="inferred from homology"/>
<evidence type="ECO:0000256" key="1">
    <source>
        <dbReference type="ARBA" id="ARBA00008828"/>
    </source>
</evidence>
<gene>
    <name evidence="4" type="ORF">PC113_g7335</name>
    <name evidence="5" type="ORF">PC115_g6197</name>
    <name evidence="6" type="ORF">PC117_g3672</name>
    <name evidence="7" type="ORF">PC118_g6424</name>
    <name evidence="8" type="ORF">PC129_g5201</name>
</gene>
<dbReference type="Pfam" id="PF05004">
    <property type="entry name" value="IFRD"/>
    <property type="match status" value="1"/>
</dbReference>
<dbReference type="EMBL" id="RCMV01000122">
    <property type="protein sequence ID" value="KAG3224140.1"/>
    <property type="molecule type" value="Genomic_DNA"/>
</dbReference>
<dbReference type="AlphaFoldDB" id="A0A8T0ZEL2"/>